<dbReference type="Proteomes" id="UP000265618">
    <property type="component" value="Unassembled WGS sequence"/>
</dbReference>
<keyword evidence="2" id="KW-1185">Reference proteome</keyword>
<protein>
    <submittedName>
        <fullName evidence="1">Uncharacterized protein</fullName>
    </submittedName>
</protein>
<organism evidence="1 2">
    <name type="scientific">Kipferlia bialata</name>
    <dbReference type="NCBI Taxonomy" id="797122"/>
    <lineage>
        <taxon>Eukaryota</taxon>
        <taxon>Metamonada</taxon>
        <taxon>Carpediemonas-like organisms</taxon>
        <taxon>Kipferlia</taxon>
    </lineage>
</organism>
<gene>
    <name evidence="1" type="ORF">KIPB_010320</name>
</gene>
<name>A0A9K3GMV3_9EUKA</name>
<comment type="caution">
    <text evidence="1">The sequence shown here is derived from an EMBL/GenBank/DDBJ whole genome shotgun (WGS) entry which is preliminary data.</text>
</comment>
<evidence type="ECO:0000313" key="1">
    <source>
        <dbReference type="EMBL" id="GIQ88140.1"/>
    </source>
</evidence>
<dbReference type="EMBL" id="BDIP01003803">
    <property type="protein sequence ID" value="GIQ88140.1"/>
    <property type="molecule type" value="Genomic_DNA"/>
</dbReference>
<proteinExistence type="predicted"/>
<evidence type="ECO:0000313" key="2">
    <source>
        <dbReference type="Proteomes" id="UP000265618"/>
    </source>
</evidence>
<feature type="non-terminal residue" evidence="1">
    <location>
        <position position="1"/>
    </location>
</feature>
<dbReference type="AlphaFoldDB" id="A0A9K3GMV3"/>
<accession>A0A9K3GMV3</accession>
<sequence length="56" mass="6340">QSFAVETALTSLTERVTNLETHVHTQLAQMNDRISEVLSLLGRDPLMDMVVQGWKE</sequence>
<reference evidence="1 2" key="1">
    <citation type="journal article" date="2018" name="PLoS ONE">
        <title>The draft genome of Kipferlia bialata reveals reductive genome evolution in fornicate parasites.</title>
        <authorList>
            <person name="Tanifuji G."/>
            <person name="Takabayashi S."/>
            <person name="Kume K."/>
            <person name="Takagi M."/>
            <person name="Nakayama T."/>
            <person name="Kamikawa R."/>
            <person name="Inagaki Y."/>
            <person name="Hashimoto T."/>
        </authorList>
    </citation>
    <scope>NUCLEOTIDE SEQUENCE [LARGE SCALE GENOMIC DNA]</scope>
    <source>
        <strain evidence="1">NY0173</strain>
    </source>
</reference>